<dbReference type="Proteomes" id="UP000177268">
    <property type="component" value="Unassembled WGS sequence"/>
</dbReference>
<name>A0A1F5ZGL3_9BACT</name>
<dbReference type="SUPFAM" id="SSF55729">
    <property type="entry name" value="Acyl-CoA N-acyltransferases (Nat)"/>
    <property type="match status" value="1"/>
</dbReference>
<comment type="caution">
    <text evidence="2">The sequence shown here is derived from an EMBL/GenBank/DDBJ whole genome shotgun (WGS) entry which is preliminary data.</text>
</comment>
<evidence type="ECO:0000259" key="1">
    <source>
        <dbReference type="PROSITE" id="PS51186"/>
    </source>
</evidence>
<dbReference type="InterPro" id="IPR016181">
    <property type="entry name" value="Acyl_CoA_acyltransferase"/>
</dbReference>
<proteinExistence type="predicted"/>
<gene>
    <name evidence="2" type="ORF">A2Z00_01165</name>
</gene>
<dbReference type="CDD" id="cd04301">
    <property type="entry name" value="NAT_SF"/>
    <property type="match status" value="1"/>
</dbReference>
<dbReference type="STRING" id="1798370.A2Z00_01165"/>
<dbReference type="InterPro" id="IPR050276">
    <property type="entry name" value="MshD_Acetyltransferase"/>
</dbReference>
<dbReference type="PANTHER" id="PTHR43617">
    <property type="entry name" value="L-AMINO ACID N-ACETYLTRANSFERASE"/>
    <property type="match status" value="1"/>
</dbReference>
<dbReference type="EMBL" id="MFIZ01000022">
    <property type="protein sequence ID" value="OGG11646.1"/>
    <property type="molecule type" value="Genomic_DNA"/>
</dbReference>
<organism evidence="2 3">
    <name type="scientific">Candidatus Gottesmanbacteria bacterium RBG_13_45_10</name>
    <dbReference type="NCBI Taxonomy" id="1798370"/>
    <lineage>
        <taxon>Bacteria</taxon>
        <taxon>Candidatus Gottesmaniibacteriota</taxon>
    </lineage>
</organism>
<reference evidence="2 3" key="1">
    <citation type="journal article" date="2016" name="Nat. Commun.">
        <title>Thousands of microbial genomes shed light on interconnected biogeochemical processes in an aquifer system.</title>
        <authorList>
            <person name="Anantharaman K."/>
            <person name="Brown C.T."/>
            <person name="Hug L.A."/>
            <person name="Sharon I."/>
            <person name="Castelle C.J."/>
            <person name="Probst A.J."/>
            <person name="Thomas B.C."/>
            <person name="Singh A."/>
            <person name="Wilkins M.J."/>
            <person name="Karaoz U."/>
            <person name="Brodie E.L."/>
            <person name="Williams K.H."/>
            <person name="Hubbard S.S."/>
            <person name="Banfield J.F."/>
        </authorList>
    </citation>
    <scope>NUCLEOTIDE SEQUENCE [LARGE SCALE GENOMIC DNA]</scope>
</reference>
<evidence type="ECO:0000313" key="3">
    <source>
        <dbReference type="Proteomes" id="UP000177268"/>
    </source>
</evidence>
<dbReference type="Pfam" id="PF00583">
    <property type="entry name" value="Acetyltransf_1"/>
    <property type="match status" value="1"/>
</dbReference>
<dbReference type="AlphaFoldDB" id="A0A1F5ZGL3"/>
<protein>
    <recommendedName>
        <fullName evidence="1">N-acetyltransferase domain-containing protein</fullName>
    </recommendedName>
</protein>
<feature type="domain" description="N-acetyltransferase" evidence="1">
    <location>
        <begin position="4"/>
        <end position="144"/>
    </location>
</feature>
<dbReference type="GO" id="GO:0016747">
    <property type="term" value="F:acyltransferase activity, transferring groups other than amino-acyl groups"/>
    <property type="evidence" value="ECO:0007669"/>
    <property type="project" value="InterPro"/>
</dbReference>
<sequence>MKTISIREMKISDIPTLVAWGNSAPELWTSEKSKWYSREGLTKWIQHRDNDILLVADDGGTLAGMCFTRYMIEWYYCDTLYIDPAYQKQGVGRKLLDETVRRVKLTGVKSIALDVNSFNAKVVGFYKKIGFEEAFHAIWMEKRL</sequence>
<dbReference type="PROSITE" id="PS51186">
    <property type="entry name" value="GNAT"/>
    <property type="match status" value="1"/>
</dbReference>
<evidence type="ECO:0000313" key="2">
    <source>
        <dbReference type="EMBL" id="OGG11646.1"/>
    </source>
</evidence>
<dbReference type="InterPro" id="IPR000182">
    <property type="entry name" value="GNAT_dom"/>
</dbReference>
<dbReference type="Gene3D" id="3.40.630.30">
    <property type="match status" value="1"/>
</dbReference>
<accession>A0A1F5ZGL3</accession>